<evidence type="ECO:0000313" key="10">
    <source>
        <dbReference type="Proteomes" id="UP001319827"/>
    </source>
</evidence>
<dbReference type="InterPro" id="IPR027417">
    <property type="entry name" value="P-loop_NTPase"/>
</dbReference>
<dbReference type="PANTHER" id="PTHR43297:SF2">
    <property type="entry name" value="DIPEPTIDE TRANSPORT ATP-BINDING PROTEIN DPPD"/>
    <property type="match status" value="1"/>
</dbReference>
<dbReference type="RefSeq" id="WP_221251858.1">
    <property type="nucleotide sequence ID" value="NZ_AP024355.1"/>
</dbReference>
<evidence type="ECO:0000256" key="7">
    <source>
        <dbReference type="ARBA" id="ARBA00023136"/>
    </source>
</evidence>
<dbReference type="SMART" id="SM00382">
    <property type="entry name" value="AAA"/>
    <property type="match status" value="1"/>
</dbReference>
<dbReference type="EMBL" id="AP024355">
    <property type="protein sequence ID" value="BCR04407.1"/>
    <property type="molecule type" value="Genomic_DNA"/>
</dbReference>
<dbReference type="Gene3D" id="3.40.50.300">
    <property type="entry name" value="P-loop containing nucleotide triphosphate hydrolases"/>
    <property type="match status" value="1"/>
</dbReference>
<dbReference type="CDD" id="cd03257">
    <property type="entry name" value="ABC_NikE_OppD_transporters"/>
    <property type="match status" value="1"/>
</dbReference>
<keyword evidence="3" id="KW-0813">Transport</keyword>
<reference evidence="9 10" key="2">
    <citation type="journal article" date="2021" name="Int. J. Syst. Evol. Microbiol.">
        <title>Isolation and Polyphasic Characterization of Desulfuromonas versatilis sp. Nov., an Electrogenic Bacteria Capable of Versatile Metabolism Isolated from a Graphene Oxide-Reducing Enrichment Culture.</title>
        <authorList>
            <person name="Xie L."/>
            <person name="Yoshida N."/>
            <person name="Ishii S."/>
            <person name="Meng L."/>
        </authorList>
    </citation>
    <scope>NUCLEOTIDE SEQUENCE [LARGE SCALE GENOMIC DNA]</scope>
    <source>
        <strain evidence="9 10">NIT-T3</strain>
    </source>
</reference>
<dbReference type="InterPro" id="IPR003439">
    <property type="entry name" value="ABC_transporter-like_ATP-bd"/>
</dbReference>
<reference evidence="9 10" key="1">
    <citation type="journal article" date="2016" name="C (Basel)">
        <title>Selective Growth of and Electricity Production by Marine Exoelectrogenic Bacteria in Self-Aggregated Hydrogel of Microbially Reduced Graphene Oxide.</title>
        <authorList>
            <person name="Yoshida N."/>
            <person name="Goto Y."/>
            <person name="Miyata Y."/>
        </authorList>
    </citation>
    <scope>NUCLEOTIDE SEQUENCE [LARGE SCALE GENOMIC DNA]</scope>
    <source>
        <strain evidence="9 10">NIT-T3</strain>
    </source>
</reference>
<gene>
    <name evidence="9" type="ORF">DESUT3_14760</name>
</gene>
<keyword evidence="5" id="KW-0547">Nucleotide-binding</keyword>
<evidence type="ECO:0000313" key="9">
    <source>
        <dbReference type="EMBL" id="BCR04407.1"/>
    </source>
</evidence>
<dbReference type="NCBIfam" id="TIGR01727">
    <property type="entry name" value="oligo_HPY"/>
    <property type="match status" value="1"/>
</dbReference>
<dbReference type="InterPro" id="IPR003593">
    <property type="entry name" value="AAA+_ATPase"/>
</dbReference>
<dbReference type="PROSITE" id="PS50893">
    <property type="entry name" value="ABC_TRANSPORTER_2"/>
    <property type="match status" value="1"/>
</dbReference>
<comment type="subcellular location">
    <subcellularLocation>
        <location evidence="1">Cell inner membrane</location>
        <topology evidence="1">Peripheral membrane protein</topology>
    </subcellularLocation>
</comment>
<keyword evidence="4" id="KW-1003">Cell membrane</keyword>
<dbReference type="Pfam" id="PF08352">
    <property type="entry name" value="oligo_HPY"/>
    <property type="match status" value="1"/>
</dbReference>
<proteinExistence type="inferred from homology"/>
<sequence length="319" mass="35277">MQPLLDVRDLKTYFFTSSGLVKAIGGIDFSIGEGETLALVGESGCGKSMTALSLLRLVPPPGKIVEGEIFFRGEDLLHIPEAEMRRIRGNQIAMIFQEPMTSLNPVFRIERQIGEVLRLHKGLDAAAARDAAIDLLHQVGIPSPEQRVREYPHQLSGGMRQRVMIAMALACDPRLLIADEPTTALDVTIQAQIMELLLHLKQERNMATLLITHDLGVVAESADRVAIMYGGLMMEYAPVEAIFASPRHPYTQGLLACIPRLGEKRRRLQPISGQVPSPENLPPGCSFLERCPEAFAPCRQKLPPLREVAPGHLVRCWKD</sequence>
<accession>A0ABM8HR74</accession>
<feature type="domain" description="ABC transporter" evidence="8">
    <location>
        <begin position="5"/>
        <end position="255"/>
    </location>
</feature>
<evidence type="ECO:0000256" key="6">
    <source>
        <dbReference type="ARBA" id="ARBA00022840"/>
    </source>
</evidence>
<dbReference type="PROSITE" id="PS00211">
    <property type="entry name" value="ABC_TRANSPORTER_1"/>
    <property type="match status" value="1"/>
</dbReference>
<dbReference type="InterPro" id="IPR017871">
    <property type="entry name" value="ABC_transporter-like_CS"/>
</dbReference>
<evidence type="ECO:0000256" key="5">
    <source>
        <dbReference type="ARBA" id="ARBA00022741"/>
    </source>
</evidence>
<evidence type="ECO:0000259" key="8">
    <source>
        <dbReference type="PROSITE" id="PS50893"/>
    </source>
</evidence>
<name>A0ABM8HR74_9BACT</name>
<comment type="similarity">
    <text evidence="2">Belongs to the ABC transporter superfamily.</text>
</comment>
<dbReference type="InterPro" id="IPR013563">
    <property type="entry name" value="Oligopep_ABC_C"/>
</dbReference>
<keyword evidence="6 9" id="KW-0067">ATP-binding</keyword>
<organism evidence="9 10">
    <name type="scientific">Desulfuromonas versatilis</name>
    <dbReference type="NCBI Taxonomy" id="2802975"/>
    <lineage>
        <taxon>Bacteria</taxon>
        <taxon>Pseudomonadati</taxon>
        <taxon>Thermodesulfobacteriota</taxon>
        <taxon>Desulfuromonadia</taxon>
        <taxon>Desulfuromonadales</taxon>
        <taxon>Desulfuromonadaceae</taxon>
        <taxon>Desulfuromonas</taxon>
    </lineage>
</organism>
<protein>
    <submittedName>
        <fullName evidence="9">Dipeptide/oligopeptide/nickel ABC transporter ATP-binding protein</fullName>
    </submittedName>
</protein>
<keyword evidence="10" id="KW-1185">Reference proteome</keyword>
<keyword evidence="7" id="KW-0472">Membrane</keyword>
<dbReference type="InterPro" id="IPR050388">
    <property type="entry name" value="ABC_Ni/Peptide_Import"/>
</dbReference>
<dbReference type="GO" id="GO:0005524">
    <property type="term" value="F:ATP binding"/>
    <property type="evidence" value="ECO:0007669"/>
    <property type="project" value="UniProtKB-KW"/>
</dbReference>
<evidence type="ECO:0000256" key="4">
    <source>
        <dbReference type="ARBA" id="ARBA00022475"/>
    </source>
</evidence>
<evidence type="ECO:0000256" key="3">
    <source>
        <dbReference type="ARBA" id="ARBA00022448"/>
    </source>
</evidence>
<dbReference type="SUPFAM" id="SSF52540">
    <property type="entry name" value="P-loop containing nucleoside triphosphate hydrolases"/>
    <property type="match status" value="1"/>
</dbReference>
<evidence type="ECO:0000256" key="2">
    <source>
        <dbReference type="ARBA" id="ARBA00005417"/>
    </source>
</evidence>
<evidence type="ECO:0000256" key="1">
    <source>
        <dbReference type="ARBA" id="ARBA00004417"/>
    </source>
</evidence>
<dbReference type="Proteomes" id="UP001319827">
    <property type="component" value="Chromosome"/>
</dbReference>
<dbReference type="Pfam" id="PF00005">
    <property type="entry name" value="ABC_tran"/>
    <property type="match status" value="1"/>
</dbReference>
<dbReference type="PANTHER" id="PTHR43297">
    <property type="entry name" value="OLIGOPEPTIDE TRANSPORT ATP-BINDING PROTEIN APPD"/>
    <property type="match status" value="1"/>
</dbReference>